<evidence type="ECO:0000256" key="8">
    <source>
        <dbReference type="ARBA" id="ARBA00048720"/>
    </source>
</evidence>
<reference evidence="9 10" key="1">
    <citation type="submission" date="2006-03" db="EMBL/GenBank/DDBJ databases">
        <authorList>
            <person name="Bartlett D.H."/>
            <person name="Valle G."/>
            <person name="Lauro F.M."/>
            <person name="Vezzi A."/>
            <person name="Simonato F."/>
            <person name="Eloe E."/>
            <person name="Vitulo N."/>
            <person name="Stratton T.K."/>
            <person name="D'angelo M."/>
            <person name="Ferriera S."/>
            <person name="Johnson J."/>
            <person name="Kravitz S."/>
            <person name="Beeson K."/>
            <person name="Sutton G."/>
            <person name="Rogers Y."/>
            <person name="Friedman R."/>
            <person name="Frazier M."/>
            <person name="Venter J.C."/>
        </authorList>
    </citation>
    <scope>NUCLEOTIDE SEQUENCE [LARGE SCALE GENOMIC DNA]</scope>
    <source>
        <strain evidence="9 10">3TCK</strain>
    </source>
</reference>
<evidence type="ECO:0000256" key="3">
    <source>
        <dbReference type="ARBA" id="ARBA00023002"/>
    </source>
</evidence>
<gene>
    <name evidence="9" type="ORF">P3TCK_05451</name>
</gene>
<dbReference type="Pfam" id="PF04723">
    <property type="entry name" value="GRDA"/>
    <property type="match status" value="1"/>
</dbReference>
<dbReference type="GO" id="GO:0030700">
    <property type="term" value="C:glycine reductase complex"/>
    <property type="evidence" value="ECO:0007669"/>
    <property type="project" value="InterPro"/>
</dbReference>
<comment type="catalytic activity">
    <reaction evidence="7">
        <text>acetyl phosphate + trimethylamine + [thioredoxin]-disulfide + H2O = glycine betaine + [thioredoxin]-dithiol + phosphate + H(+)</text>
        <dbReference type="Rhea" id="RHEA:11848"/>
        <dbReference type="Rhea" id="RHEA-COMP:10698"/>
        <dbReference type="Rhea" id="RHEA-COMP:10700"/>
        <dbReference type="ChEBI" id="CHEBI:15377"/>
        <dbReference type="ChEBI" id="CHEBI:15378"/>
        <dbReference type="ChEBI" id="CHEBI:17750"/>
        <dbReference type="ChEBI" id="CHEBI:22191"/>
        <dbReference type="ChEBI" id="CHEBI:29950"/>
        <dbReference type="ChEBI" id="CHEBI:43474"/>
        <dbReference type="ChEBI" id="CHEBI:50058"/>
        <dbReference type="ChEBI" id="CHEBI:58389"/>
        <dbReference type="EC" id="1.21.4.4"/>
    </reaction>
</comment>
<proteinExistence type="inferred from homology"/>
<dbReference type="GO" id="GO:0030699">
    <property type="term" value="F:glycine reductase activity"/>
    <property type="evidence" value="ECO:0007669"/>
    <property type="project" value="UniProtKB-EC"/>
</dbReference>
<evidence type="ECO:0000256" key="2">
    <source>
        <dbReference type="ARBA" id="ARBA00022933"/>
    </source>
</evidence>
<dbReference type="InterPro" id="IPR006812">
    <property type="entry name" value="GRDA"/>
</dbReference>
<sequence>MDLENQKRIKGFAEEFGAENILIVLGGAEAEASGLACETVTNGDPTFAGPLAGVQLGLSCYHVVEPEIKNNVDADVYDEQIGMMEMVLDVDAIIAEIKGYREQFGKYVLAEAEV</sequence>
<dbReference type="NCBIfam" id="NF040748">
    <property type="entry name" value="reduct_selen_A"/>
    <property type="match status" value="1"/>
</dbReference>
<comment type="subunit">
    <text evidence="5">Monomer. Component of the glycine, sarcosine and betaine reductase complexes, together with components B and C.</text>
</comment>
<evidence type="ECO:0000256" key="5">
    <source>
        <dbReference type="ARBA" id="ARBA00025846"/>
    </source>
</evidence>
<keyword evidence="3" id="KW-0560">Oxidoreductase</keyword>
<comment type="similarity">
    <text evidence="1">Belongs to the GrdA family.</text>
</comment>
<evidence type="ECO:0000256" key="4">
    <source>
        <dbReference type="ARBA" id="ARBA00025583"/>
    </source>
</evidence>
<comment type="catalytic activity">
    <reaction evidence="8">
        <text>acetyl phosphate + methylamine + [thioredoxin]-disulfide + H2O = sarcosine + [thioredoxin]-dithiol + phosphate + H(+)</text>
        <dbReference type="Rhea" id="RHEA:12825"/>
        <dbReference type="Rhea" id="RHEA-COMP:10698"/>
        <dbReference type="Rhea" id="RHEA-COMP:10700"/>
        <dbReference type="ChEBI" id="CHEBI:15377"/>
        <dbReference type="ChEBI" id="CHEBI:15378"/>
        <dbReference type="ChEBI" id="CHEBI:22191"/>
        <dbReference type="ChEBI" id="CHEBI:29950"/>
        <dbReference type="ChEBI" id="CHEBI:43474"/>
        <dbReference type="ChEBI" id="CHEBI:50058"/>
        <dbReference type="ChEBI" id="CHEBI:57433"/>
        <dbReference type="ChEBI" id="CHEBI:59338"/>
        <dbReference type="EC" id="1.21.4.3"/>
    </reaction>
</comment>
<comment type="caution">
    <text evidence="9">The sequence shown here is derived from an EMBL/GenBank/DDBJ whole genome shotgun (WGS) entry which is preliminary data.</text>
</comment>
<evidence type="ECO:0000313" key="9">
    <source>
        <dbReference type="EMBL" id="EAS45797.1"/>
    </source>
</evidence>
<evidence type="ECO:0000256" key="6">
    <source>
        <dbReference type="ARBA" id="ARBA00047603"/>
    </source>
</evidence>
<evidence type="ECO:0000256" key="1">
    <source>
        <dbReference type="ARBA" id="ARBA00010866"/>
    </source>
</evidence>
<dbReference type="Proteomes" id="UP000003789">
    <property type="component" value="Unassembled WGS sequence"/>
</dbReference>
<evidence type="ECO:0000256" key="7">
    <source>
        <dbReference type="ARBA" id="ARBA00048189"/>
    </source>
</evidence>
<keyword evidence="2" id="KW-0712">Selenocysteine</keyword>
<organism evidence="9 10">
    <name type="scientific">Photobacterium profundum 3TCK</name>
    <dbReference type="NCBI Taxonomy" id="314280"/>
    <lineage>
        <taxon>Bacteria</taxon>
        <taxon>Pseudomonadati</taxon>
        <taxon>Pseudomonadota</taxon>
        <taxon>Gammaproteobacteria</taxon>
        <taxon>Vibrionales</taxon>
        <taxon>Vibrionaceae</taxon>
        <taxon>Photobacterium</taxon>
    </lineage>
</organism>
<comment type="catalytic activity">
    <reaction evidence="6">
        <text>acetyl phosphate + [thioredoxin]-disulfide + NH4(+) + H2O = [thioredoxin]-dithiol + glycine + phosphate + H(+)</text>
        <dbReference type="Rhea" id="RHEA:12232"/>
        <dbReference type="Rhea" id="RHEA-COMP:10698"/>
        <dbReference type="Rhea" id="RHEA-COMP:10700"/>
        <dbReference type="ChEBI" id="CHEBI:15377"/>
        <dbReference type="ChEBI" id="CHEBI:15378"/>
        <dbReference type="ChEBI" id="CHEBI:22191"/>
        <dbReference type="ChEBI" id="CHEBI:28938"/>
        <dbReference type="ChEBI" id="CHEBI:29950"/>
        <dbReference type="ChEBI" id="CHEBI:43474"/>
        <dbReference type="ChEBI" id="CHEBI:50058"/>
        <dbReference type="ChEBI" id="CHEBI:57305"/>
        <dbReference type="EC" id="1.21.4.2"/>
    </reaction>
</comment>
<comment type="function">
    <text evidence="4">In the first step of glycine, betaine and sarcosine reductases, the substrate is bound to component PB via a Schiff base intermediate. Then the PB-activated substrate is nucleophilically attacked by the selenol anion of component PA to transform it to a carboxymethylated selenoether and the respective amine. By action of component PC, acetyl phosphate is formed, leaving component PA in its oxidized state. Finally component PA becomes reduced by the thioredoxin system to start a new catalytic cycle of reductive deamination.</text>
</comment>
<name>Q1Z9P5_9GAMM</name>
<dbReference type="GO" id="GO:0033794">
    <property type="term" value="F:sarcosine reductase activity"/>
    <property type="evidence" value="ECO:0007669"/>
    <property type="project" value="UniProtKB-EC"/>
</dbReference>
<dbReference type="AlphaFoldDB" id="Q1Z9P5"/>
<accession>Q1Z9P5</accession>
<protein>
    <submittedName>
        <fullName evidence="9">Glycine reductase complex selenoprotein A</fullName>
    </submittedName>
</protein>
<dbReference type="GO" id="GO:0033795">
    <property type="term" value="F:betaine reductase activity"/>
    <property type="evidence" value="ECO:0007669"/>
    <property type="project" value="UniProtKB-EC"/>
</dbReference>
<dbReference type="HOGENOM" id="CLU_142275_0_0_6"/>
<dbReference type="EMBL" id="AAPH01000001">
    <property type="protein sequence ID" value="EAS45797.1"/>
    <property type="molecule type" value="Genomic_DNA"/>
</dbReference>
<dbReference type="PIRSF" id="PIRSF000181">
    <property type="entry name" value="Grc_selenoprot_A"/>
    <property type="match status" value="1"/>
</dbReference>
<evidence type="ECO:0000313" key="10">
    <source>
        <dbReference type="Proteomes" id="UP000003789"/>
    </source>
</evidence>